<dbReference type="PRINTS" id="PR00952">
    <property type="entry name" value="TYPE3IMQPROT"/>
</dbReference>
<dbReference type="RefSeq" id="WP_011526632.1">
    <property type="nucleotide sequence ID" value="NC_008011.1"/>
</dbReference>
<dbReference type="Proteomes" id="UP000002430">
    <property type="component" value="Chromosome"/>
</dbReference>
<dbReference type="STRING" id="363253.LI0549"/>
<dbReference type="KEGG" id="lip:LI0549"/>
<evidence type="ECO:0000256" key="3">
    <source>
        <dbReference type="ARBA" id="ARBA00022475"/>
    </source>
</evidence>
<evidence type="ECO:0000256" key="7">
    <source>
        <dbReference type="ARBA" id="ARBA00023136"/>
    </source>
</evidence>
<organism evidence="9 10">
    <name type="scientific">Lawsonia intracellularis (strain PHE/MN1-00)</name>
    <dbReference type="NCBI Taxonomy" id="363253"/>
    <lineage>
        <taxon>Bacteria</taxon>
        <taxon>Pseudomonadati</taxon>
        <taxon>Thermodesulfobacteriota</taxon>
        <taxon>Desulfovibrionia</taxon>
        <taxon>Desulfovibrionales</taxon>
        <taxon>Desulfovibrionaceae</taxon>
        <taxon>Lawsonia</taxon>
    </lineage>
</organism>
<comment type="similarity">
    <text evidence="2">Belongs to the FliQ/MopD/SpaQ family.</text>
</comment>
<evidence type="ECO:0000313" key="10">
    <source>
        <dbReference type="Proteomes" id="UP000002430"/>
    </source>
</evidence>
<gene>
    <name evidence="9" type="primary">yscS</name>
    <name evidence="9" type="ordered locus">LI0549</name>
</gene>
<evidence type="ECO:0000256" key="5">
    <source>
        <dbReference type="ARBA" id="ARBA00022989"/>
    </source>
</evidence>
<protein>
    <submittedName>
        <fullName evidence="9">Probable translocation protein in type III secretion</fullName>
    </submittedName>
</protein>
<keyword evidence="10" id="KW-1185">Reference proteome</keyword>
<proteinExistence type="inferred from homology"/>
<reference evidence="9 10" key="1">
    <citation type="submission" date="2005-11" db="EMBL/GenBank/DDBJ databases">
        <title>The complete genome sequence of Lawsonia intracellularis: the causative agent of proliferative enteropathy.</title>
        <authorList>
            <person name="Kaur K."/>
            <person name="Zhang Q."/>
            <person name="Beckler D."/>
            <person name="Munir S."/>
            <person name="Li L."/>
            <person name="Kinsley K."/>
            <person name="Herron L."/>
            <person name="Peterson A."/>
            <person name="May B."/>
            <person name="Singh S."/>
            <person name="Gebhart C."/>
            <person name="Kapur V."/>
        </authorList>
    </citation>
    <scope>NUCLEOTIDE SEQUENCE [LARGE SCALE GENOMIC DNA]</scope>
    <source>
        <strain evidence="9 10">PHE/MN1-00</strain>
    </source>
</reference>
<feature type="transmembrane region" description="Helical" evidence="8">
    <location>
        <begin position="12"/>
        <end position="36"/>
    </location>
</feature>
<evidence type="ECO:0000256" key="1">
    <source>
        <dbReference type="ARBA" id="ARBA00004651"/>
    </source>
</evidence>
<dbReference type="InterPro" id="IPR002191">
    <property type="entry name" value="Bac_export_3"/>
</dbReference>
<dbReference type="PANTHER" id="PTHR34040:SF7">
    <property type="entry name" value="SURFACE PRESENTATION OF ANTIGENS PROTEIN SPAQ"/>
    <property type="match status" value="1"/>
</dbReference>
<dbReference type="Pfam" id="PF01313">
    <property type="entry name" value="Bac_export_3"/>
    <property type="match status" value="1"/>
</dbReference>
<sequence>METTTMTYTAKALYLVLVLSMPPILVASLVGLFVSLIQAITQLQEQTLAFGIKLLAVVLTLFFMGGWLTGELYRYAEEIFNRFHIM</sequence>
<accession>Q1MQX4</accession>
<dbReference type="InterPro" id="IPR006306">
    <property type="entry name" value="T3SS_HrpO"/>
</dbReference>
<keyword evidence="5 8" id="KW-1133">Transmembrane helix</keyword>
<evidence type="ECO:0000256" key="8">
    <source>
        <dbReference type="SAM" id="Phobius"/>
    </source>
</evidence>
<feature type="transmembrane region" description="Helical" evidence="8">
    <location>
        <begin position="48"/>
        <end position="68"/>
    </location>
</feature>
<dbReference type="OrthoDB" id="9806440at2"/>
<dbReference type="PIRSF" id="PIRSF004669">
    <property type="entry name" value="FliQ"/>
    <property type="match status" value="1"/>
</dbReference>
<dbReference type="eggNOG" id="COG4794">
    <property type="taxonomic scope" value="Bacteria"/>
</dbReference>
<dbReference type="EMBL" id="AM180252">
    <property type="protein sequence ID" value="CAJ54603.1"/>
    <property type="molecule type" value="Genomic_DNA"/>
</dbReference>
<evidence type="ECO:0000256" key="2">
    <source>
        <dbReference type="ARBA" id="ARBA00006156"/>
    </source>
</evidence>
<dbReference type="GO" id="GO:0005886">
    <property type="term" value="C:plasma membrane"/>
    <property type="evidence" value="ECO:0007669"/>
    <property type="project" value="UniProtKB-SubCell"/>
</dbReference>
<evidence type="ECO:0000313" key="9">
    <source>
        <dbReference type="EMBL" id="CAJ54603.1"/>
    </source>
</evidence>
<evidence type="ECO:0000256" key="6">
    <source>
        <dbReference type="ARBA" id="ARBA00023026"/>
    </source>
</evidence>
<evidence type="ECO:0000256" key="4">
    <source>
        <dbReference type="ARBA" id="ARBA00022692"/>
    </source>
</evidence>
<name>Q1MQX4_LAWIP</name>
<keyword evidence="3" id="KW-1003">Cell membrane</keyword>
<keyword evidence="4 8" id="KW-0812">Transmembrane</keyword>
<dbReference type="AlphaFoldDB" id="Q1MQX4"/>
<dbReference type="GO" id="GO:0009306">
    <property type="term" value="P:protein secretion"/>
    <property type="evidence" value="ECO:0007669"/>
    <property type="project" value="InterPro"/>
</dbReference>
<keyword evidence="6" id="KW-0843">Virulence</keyword>
<keyword evidence="7 8" id="KW-0472">Membrane</keyword>
<dbReference type="NCBIfam" id="TIGR01403">
    <property type="entry name" value="fliQ_rel_III"/>
    <property type="match status" value="1"/>
</dbReference>
<dbReference type="PANTHER" id="PTHR34040">
    <property type="entry name" value="FLAGELLAR BIOSYNTHETIC PROTEIN FLIQ"/>
    <property type="match status" value="1"/>
</dbReference>
<dbReference type="HOGENOM" id="CLU_164516_1_1_7"/>
<dbReference type="SMR" id="Q1MQX4"/>
<comment type="subcellular location">
    <subcellularLocation>
        <location evidence="1">Cell membrane</location>
        <topology evidence="1">Multi-pass membrane protein</topology>
    </subcellularLocation>
</comment>